<dbReference type="Proteomes" id="UP000033121">
    <property type="component" value="Unassembled WGS sequence"/>
</dbReference>
<dbReference type="InterPro" id="IPR029058">
    <property type="entry name" value="AB_hydrolase_fold"/>
</dbReference>
<dbReference type="Pfam" id="PF00756">
    <property type="entry name" value="Esterase"/>
    <property type="match status" value="1"/>
</dbReference>
<dbReference type="PANTHER" id="PTHR48098">
    <property type="entry name" value="ENTEROCHELIN ESTERASE-RELATED"/>
    <property type="match status" value="1"/>
</dbReference>
<dbReference type="AlphaFoldDB" id="A0A0E9N0X1"/>
<dbReference type="OrthoDB" id="9784036at2"/>
<dbReference type="InterPro" id="IPR000801">
    <property type="entry name" value="Esterase-like"/>
</dbReference>
<organism evidence="1 2">
    <name type="scientific">Flavihumibacter petaseus NBRC 106054</name>
    <dbReference type="NCBI Taxonomy" id="1220578"/>
    <lineage>
        <taxon>Bacteria</taxon>
        <taxon>Pseudomonadati</taxon>
        <taxon>Bacteroidota</taxon>
        <taxon>Chitinophagia</taxon>
        <taxon>Chitinophagales</taxon>
        <taxon>Chitinophagaceae</taxon>
        <taxon>Flavihumibacter</taxon>
    </lineage>
</organism>
<comment type="caution">
    <text evidence="1">The sequence shown here is derived from an EMBL/GenBank/DDBJ whole genome shotgun (WGS) entry which is preliminary data.</text>
</comment>
<dbReference type="STRING" id="1220578.FPE01S_02_04010"/>
<dbReference type="PANTHER" id="PTHR48098:SF6">
    <property type="entry name" value="FERRI-BACILLIBACTIN ESTERASE BESA"/>
    <property type="match status" value="1"/>
</dbReference>
<sequence>MRGTEVQQPVSLENSNAIEHIRLEIESVWLDRTVISEAFFPGAISPSVTPSLLLMNDGQHLTELDVTALLEEGYHSGTLRPLVVIGIHAGPERKREYGTAAQADYLGRGDKANAYTQFVFRELLPAWRKALPWSEFREKIFAGFSLGGLSALDIVWAHPHEFTKVGVFSGSFWWRSLDQDDAAYNDNLHRIMHQMIRKGNFAPWLQFFFETGSLDETNDRNGNGIIDSIDDTCDLITELKTKGYPAEQIAYLEIADGKHDITTWSRAMPAFLRWAFAYGQ</sequence>
<evidence type="ECO:0000313" key="1">
    <source>
        <dbReference type="EMBL" id="GAO43296.1"/>
    </source>
</evidence>
<proteinExistence type="predicted"/>
<name>A0A0E9N0X1_9BACT</name>
<protein>
    <submittedName>
        <fullName evidence="1">Putative esterase</fullName>
    </submittedName>
</protein>
<gene>
    <name evidence="1" type="ORF">FPE01S_02_04010</name>
</gene>
<accession>A0A0E9N0X1</accession>
<dbReference type="EMBL" id="BBWV01000002">
    <property type="protein sequence ID" value="GAO43296.1"/>
    <property type="molecule type" value="Genomic_DNA"/>
</dbReference>
<keyword evidence="2" id="KW-1185">Reference proteome</keyword>
<dbReference type="SUPFAM" id="SSF53474">
    <property type="entry name" value="alpha/beta-Hydrolases"/>
    <property type="match status" value="1"/>
</dbReference>
<dbReference type="InterPro" id="IPR050583">
    <property type="entry name" value="Mycobacterial_A85_antigen"/>
</dbReference>
<evidence type="ECO:0000313" key="2">
    <source>
        <dbReference type="Proteomes" id="UP000033121"/>
    </source>
</evidence>
<reference evidence="1 2" key="1">
    <citation type="submission" date="2015-04" db="EMBL/GenBank/DDBJ databases">
        <title>Whole genome shotgun sequence of Flavihumibacter petaseus NBRC 106054.</title>
        <authorList>
            <person name="Miyazawa S."/>
            <person name="Hosoyama A."/>
            <person name="Hashimoto M."/>
            <person name="Noguchi M."/>
            <person name="Tsuchikane K."/>
            <person name="Ohji S."/>
            <person name="Yamazoe A."/>
            <person name="Ichikawa N."/>
            <person name="Kimura A."/>
            <person name="Fujita N."/>
        </authorList>
    </citation>
    <scope>NUCLEOTIDE SEQUENCE [LARGE SCALE GENOMIC DNA]</scope>
    <source>
        <strain evidence="1 2">NBRC 106054</strain>
    </source>
</reference>
<dbReference type="RefSeq" id="WP_046369197.1">
    <property type="nucleotide sequence ID" value="NZ_BBWV01000002.1"/>
</dbReference>
<dbReference type="Gene3D" id="3.40.50.1820">
    <property type="entry name" value="alpha/beta hydrolase"/>
    <property type="match status" value="1"/>
</dbReference>